<feature type="transmembrane region" description="Helical" evidence="9">
    <location>
        <begin position="51"/>
        <end position="76"/>
    </location>
</feature>
<feature type="domain" description="ABC transporter" evidence="10">
    <location>
        <begin position="331"/>
        <end position="568"/>
    </location>
</feature>
<feature type="transmembrane region" description="Helical" evidence="9">
    <location>
        <begin position="156"/>
        <end position="177"/>
    </location>
</feature>
<organism evidence="12 13">
    <name type="scientific">Ligilactobacillus hayakitensis DSM 18933 = JCM 14209</name>
    <dbReference type="NCBI Taxonomy" id="1423755"/>
    <lineage>
        <taxon>Bacteria</taxon>
        <taxon>Bacillati</taxon>
        <taxon>Bacillota</taxon>
        <taxon>Bacilli</taxon>
        <taxon>Lactobacillales</taxon>
        <taxon>Lactobacillaceae</taxon>
        <taxon>Ligilactobacillus</taxon>
    </lineage>
</organism>
<dbReference type="EMBL" id="AZGD01000028">
    <property type="protein sequence ID" value="KRM19879.1"/>
    <property type="molecule type" value="Genomic_DNA"/>
</dbReference>
<dbReference type="OrthoDB" id="9770415at2"/>
<dbReference type="STRING" id="1423755.FC40_GL001282"/>
<dbReference type="FunFam" id="3.40.50.300:FF:000854">
    <property type="entry name" value="Multidrug ABC transporter ATP-binding protein"/>
    <property type="match status" value="1"/>
</dbReference>
<comment type="subcellular location">
    <subcellularLocation>
        <location evidence="1">Cell membrane</location>
        <topology evidence="1">Multi-pass membrane protein</topology>
    </subcellularLocation>
</comment>
<evidence type="ECO:0000256" key="4">
    <source>
        <dbReference type="ARBA" id="ARBA00022692"/>
    </source>
</evidence>
<feature type="transmembrane region" description="Helical" evidence="9">
    <location>
        <begin position="12"/>
        <end position="31"/>
    </location>
</feature>
<dbReference type="AlphaFoldDB" id="A0A0R1WPS9"/>
<keyword evidence="3" id="KW-1003">Cell membrane</keyword>
<evidence type="ECO:0000256" key="3">
    <source>
        <dbReference type="ARBA" id="ARBA00022475"/>
    </source>
</evidence>
<evidence type="ECO:0000256" key="5">
    <source>
        <dbReference type="ARBA" id="ARBA00022741"/>
    </source>
</evidence>
<name>A0A0R1WPS9_9LACO</name>
<dbReference type="SUPFAM" id="SSF52540">
    <property type="entry name" value="P-loop containing nucleoside triphosphate hydrolases"/>
    <property type="match status" value="1"/>
</dbReference>
<dbReference type="InterPro" id="IPR017871">
    <property type="entry name" value="ABC_transporter-like_CS"/>
</dbReference>
<evidence type="ECO:0000256" key="9">
    <source>
        <dbReference type="SAM" id="Phobius"/>
    </source>
</evidence>
<dbReference type="SMART" id="SM00382">
    <property type="entry name" value="AAA"/>
    <property type="match status" value="1"/>
</dbReference>
<dbReference type="Pfam" id="PF00005">
    <property type="entry name" value="ABC_tran"/>
    <property type="match status" value="1"/>
</dbReference>
<dbReference type="GO" id="GO:0005886">
    <property type="term" value="C:plasma membrane"/>
    <property type="evidence" value="ECO:0007669"/>
    <property type="project" value="UniProtKB-SubCell"/>
</dbReference>
<dbReference type="InterPro" id="IPR027417">
    <property type="entry name" value="P-loop_NTPase"/>
</dbReference>
<keyword evidence="5" id="KW-0547">Nucleotide-binding</keyword>
<dbReference type="PROSITE" id="PS50893">
    <property type="entry name" value="ABC_TRANSPORTER_2"/>
    <property type="match status" value="1"/>
</dbReference>
<protein>
    <submittedName>
        <fullName evidence="12">Multidrug resistance ABC superfamily ATP binding cassette transporter, ABC membrane protein</fullName>
    </submittedName>
</protein>
<dbReference type="GO" id="GO:0015421">
    <property type="term" value="F:ABC-type oligopeptide transporter activity"/>
    <property type="evidence" value="ECO:0007669"/>
    <property type="project" value="TreeGrafter"/>
</dbReference>
<dbReference type="Pfam" id="PF00664">
    <property type="entry name" value="ABC_membrane"/>
    <property type="match status" value="1"/>
</dbReference>
<dbReference type="eggNOG" id="COG1132">
    <property type="taxonomic scope" value="Bacteria"/>
</dbReference>
<dbReference type="CDD" id="cd18548">
    <property type="entry name" value="ABC_6TM_Tm287_like"/>
    <property type="match status" value="1"/>
</dbReference>
<evidence type="ECO:0000259" key="10">
    <source>
        <dbReference type="PROSITE" id="PS50893"/>
    </source>
</evidence>
<dbReference type="GO" id="GO:0005524">
    <property type="term" value="F:ATP binding"/>
    <property type="evidence" value="ECO:0007669"/>
    <property type="project" value="UniProtKB-KW"/>
</dbReference>
<dbReference type="GO" id="GO:0016887">
    <property type="term" value="F:ATP hydrolysis activity"/>
    <property type="evidence" value="ECO:0007669"/>
    <property type="project" value="InterPro"/>
</dbReference>
<dbReference type="InterPro" id="IPR003593">
    <property type="entry name" value="AAA+_ATPase"/>
</dbReference>
<keyword evidence="2" id="KW-0813">Transport</keyword>
<evidence type="ECO:0000259" key="11">
    <source>
        <dbReference type="PROSITE" id="PS50929"/>
    </source>
</evidence>
<dbReference type="InterPro" id="IPR003439">
    <property type="entry name" value="ABC_transporter-like_ATP-bd"/>
</dbReference>
<feature type="transmembrane region" description="Helical" evidence="9">
    <location>
        <begin position="132"/>
        <end position="150"/>
    </location>
</feature>
<keyword evidence="6" id="KW-0067">ATP-binding</keyword>
<dbReference type="PANTHER" id="PTHR43394:SF1">
    <property type="entry name" value="ATP-BINDING CASSETTE SUB-FAMILY B MEMBER 10, MITOCHONDRIAL"/>
    <property type="match status" value="1"/>
</dbReference>
<evidence type="ECO:0000256" key="6">
    <source>
        <dbReference type="ARBA" id="ARBA00022840"/>
    </source>
</evidence>
<evidence type="ECO:0000256" key="8">
    <source>
        <dbReference type="ARBA" id="ARBA00023136"/>
    </source>
</evidence>
<evidence type="ECO:0000256" key="7">
    <source>
        <dbReference type="ARBA" id="ARBA00022989"/>
    </source>
</evidence>
<evidence type="ECO:0000313" key="12">
    <source>
        <dbReference type="EMBL" id="KRM19879.1"/>
    </source>
</evidence>
<evidence type="ECO:0000313" key="13">
    <source>
        <dbReference type="Proteomes" id="UP000051054"/>
    </source>
</evidence>
<dbReference type="InterPro" id="IPR011527">
    <property type="entry name" value="ABC1_TM_dom"/>
</dbReference>
<keyword evidence="8 9" id="KW-0472">Membrane</keyword>
<keyword evidence="13" id="KW-1185">Reference proteome</keyword>
<gene>
    <name evidence="12" type="ORF">FC40_GL001282</name>
</gene>
<feature type="transmembrane region" description="Helical" evidence="9">
    <location>
        <begin position="231"/>
        <end position="256"/>
    </location>
</feature>
<dbReference type="Gene3D" id="3.40.50.300">
    <property type="entry name" value="P-loop containing nucleotide triphosphate hydrolases"/>
    <property type="match status" value="1"/>
</dbReference>
<sequence>MLKLFKKNLEILPVLGAIIFLGLQVISDLSLPKLTSNLINYGVAKGDINYIIHIGLAMLGLSILSILASSGNVYFASTQAQKLGAKLRSQIFKHVINFSGNEVEKFGSSSLITRTTNDVLQLQNVVVMMLRMMLMAPLMLFGASFMAYFTEKRLTILFLIAIPILLVVVGVAMYYAVPLFQKLQKQIDKINLVFREGLTGVRVIRAFRQDEREQKRFDQANQDYTKTGIRVFSIVSLLFPFMTIILNATNIGIVWFGSHMIADKSMQVGNLVSFMTYASMILFSFMMLSMIFVFVPRAAAAAKRINEVLETQNSIIEPELTQTNQDANPELSFENVEFRYPGAEKEALERFSTSVKGGQTLALIGGTGSGKSTLINLIPRFYDVTNGSVKVDGQDIKAYQKAALHEKVAFVQQKAVLFKGTIRSNLAYGKADATDEEMWRALEIAQAKDFVMELEGKLDATVEQNGDNFSGGQKQRLAIARALIKEASIYVFDDSFSALDFKTDAKLRQALKDDEKLSKKVMVIVAQRISTVTNADKILVLDDGKVVGQGTHEELMAENEVYQTIVKSQLKEGEA</sequence>
<keyword evidence="7 9" id="KW-1133">Transmembrane helix</keyword>
<dbReference type="PROSITE" id="PS00211">
    <property type="entry name" value="ABC_TRANSPORTER_1"/>
    <property type="match status" value="1"/>
</dbReference>
<evidence type="ECO:0000256" key="1">
    <source>
        <dbReference type="ARBA" id="ARBA00004651"/>
    </source>
</evidence>
<dbReference type="Gene3D" id="1.20.1560.10">
    <property type="entry name" value="ABC transporter type 1, transmembrane domain"/>
    <property type="match status" value="1"/>
</dbReference>
<keyword evidence="4 9" id="KW-0812">Transmembrane</keyword>
<feature type="domain" description="ABC transmembrane type-1" evidence="11">
    <location>
        <begin position="15"/>
        <end position="297"/>
    </location>
</feature>
<dbReference type="PROSITE" id="PS50929">
    <property type="entry name" value="ABC_TM1F"/>
    <property type="match status" value="1"/>
</dbReference>
<evidence type="ECO:0000256" key="2">
    <source>
        <dbReference type="ARBA" id="ARBA00022448"/>
    </source>
</evidence>
<proteinExistence type="predicted"/>
<dbReference type="Proteomes" id="UP000051054">
    <property type="component" value="Unassembled WGS sequence"/>
</dbReference>
<dbReference type="SUPFAM" id="SSF90123">
    <property type="entry name" value="ABC transporter transmembrane region"/>
    <property type="match status" value="1"/>
</dbReference>
<feature type="transmembrane region" description="Helical" evidence="9">
    <location>
        <begin position="276"/>
        <end position="295"/>
    </location>
</feature>
<reference evidence="12 13" key="1">
    <citation type="journal article" date="2015" name="Genome Announc.">
        <title>Expanding the biotechnology potential of lactobacilli through comparative genomics of 213 strains and associated genera.</title>
        <authorList>
            <person name="Sun Z."/>
            <person name="Harris H.M."/>
            <person name="McCann A."/>
            <person name="Guo C."/>
            <person name="Argimon S."/>
            <person name="Zhang W."/>
            <person name="Yang X."/>
            <person name="Jeffery I.B."/>
            <person name="Cooney J.C."/>
            <person name="Kagawa T.F."/>
            <person name="Liu W."/>
            <person name="Song Y."/>
            <person name="Salvetti E."/>
            <person name="Wrobel A."/>
            <person name="Rasinkangas P."/>
            <person name="Parkhill J."/>
            <person name="Rea M.C."/>
            <person name="O'Sullivan O."/>
            <person name="Ritari J."/>
            <person name="Douillard F.P."/>
            <person name="Paul Ross R."/>
            <person name="Yang R."/>
            <person name="Briner A.E."/>
            <person name="Felis G.E."/>
            <person name="de Vos W.M."/>
            <person name="Barrangou R."/>
            <person name="Klaenhammer T.R."/>
            <person name="Caufield P.W."/>
            <person name="Cui Y."/>
            <person name="Zhang H."/>
            <person name="O'Toole P.W."/>
        </authorList>
    </citation>
    <scope>NUCLEOTIDE SEQUENCE [LARGE SCALE GENOMIC DNA]</scope>
    <source>
        <strain evidence="12 13">DSM 18933</strain>
    </source>
</reference>
<accession>A0A0R1WPS9</accession>
<dbReference type="PANTHER" id="PTHR43394">
    <property type="entry name" value="ATP-DEPENDENT PERMEASE MDL1, MITOCHONDRIAL"/>
    <property type="match status" value="1"/>
</dbReference>
<dbReference type="InterPro" id="IPR039421">
    <property type="entry name" value="Type_1_exporter"/>
</dbReference>
<dbReference type="InterPro" id="IPR036640">
    <property type="entry name" value="ABC1_TM_sf"/>
</dbReference>
<dbReference type="RefSeq" id="WP_025022420.1">
    <property type="nucleotide sequence ID" value="NZ_AZGD01000028.1"/>
</dbReference>
<comment type="caution">
    <text evidence="12">The sequence shown here is derived from an EMBL/GenBank/DDBJ whole genome shotgun (WGS) entry which is preliminary data.</text>
</comment>
<dbReference type="PATRIC" id="fig|1423755.3.peg.1356"/>